<feature type="binding site" evidence="13">
    <location>
        <position position="343"/>
    </location>
    <ligand>
        <name>heme b</name>
        <dbReference type="ChEBI" id="CHEBI:60344"/>
    </ligand>
</feature>
<feature type="binding site" evidence="14">
    <location>
        <position position="310"/>
    </location>
    <ligand>
        <name>protoporphyrin IX</name>
        <dbReference type="ChEBI" id="CHEBI:57306"/>
    </ligand>
</feature>
<feature type="compositionally biased region" description="Basic and acidic residues" evidence="16">
    <location>
        <begin position="312"/>
        <end position="324"/>
    </location>
</feature>
<evidence type="ECO:0000256" key="15">
    <source>
        <dbReference type="RuleBase" id="RU365017"/>
    </source>
</evidence>
<dbReference type="NCBIfam" id="TIGR01412">
    <property type="entry name" value="tat_substr_1"/>
    <property type="match status" value="1"/>
</dbReference>
<dbReference type="AlphaFoldDB" id="C4WML3"/>
<dbReference type="PANTHER" id="PTHR30521">
    <property type="entry name" value="DEFERROCHELATASE/PEROXIDASE"/>
    <property type="match status" value="1"/>
</dbReference>
<dbReference type="Pfam" id="PF04261">
    <property type="entry name" value="Dyp_perox_N"/>
    <property type="match status" value="1"/>
</dbReference>
<evidence type="ECO:0000259" key="18">
    <source>
        <dbReference type="Pfam" id="PF20628"/>
    </source>
</evidence>
<dbReference type="PROSITE" id="PS51404">
    <property type="entry name" value="DYP_PEROXIDASE"/>
    <property type="match status" value="1"/>
</dbReference>
<feature type="domain" description="Dyp-type peroxidase C-terminal" evidence="18">
    <location>
        <begin position="241"/>
        <end position="423"/>
    </location>
</feature>
<evidence type="ECO:0000256" key="11">
    <source>
        <dbReference type="ARBA" id="ARBA00033775"/>
    </source>
</evidence>
<evidence type="ECO:0000256" key="12">
    <source>
        <dbReference type="ARBA" id="ARBA00048856"/>
    </source>
</evidence>
<organism evidence="19 20">
    <name type="scientific">Brucella intermedia LMG 3301</name>
    <dbReference type="NCBI Taxonomy" id="641118"/>
    <lineage>
        <taxon>Bacteria</taxon>
        <taxon>Pseudomonadati</taxon>
        <taxon>Pseudomonadota</taxon>
        <taxon>Alphaproteobacteria</taxon>
        <taxon>Hyphomicrobiales</taxon>
        <taxon>Brucellaceae</taxon>
        <taxon>Brucella/Ochrobactrum group</taxon>
        <taxon>Brucella</taxon>
    </lineage>
</organism>
<feature type="binding site" evidence="14">
    <location>
        <begin position="250"/>
        <end position="252"/>
    </location>
    <ligand>
        <name>protoporphyrin IX</name>
        <dbReference type="ChEBI" id="CHEBI:57306"/>
    </ligand>
</feature>
<dbReference type="HOGENOM" id="CLU_039488_0_0_5"/>
<evidence type="ECO:0000256" key="4">
    <source>
        <dbReference type="ARBA" id="ARBA00022617"/>
    </source>
</evidence>
<protein>
    <recommendedName>
        <fullName evidence="10 15">Deferrochelatase</fullName>
        <ecNumber evidence="15">1.11.1.-</ecNumber>
    </recommendedName>
    <alternativeName>
        <fullName evidence="11 15">Peroxidase EfeB</fullName>
    </alternativeName>
</protein>
<dbReference type="NCBIfam" id="TIGR01413">
    <property type="entry name" value="Dyp_perox_fam"/>
    <property type="match status" value="1"/>
</dbReference>
<dbReference type="PROSITE" id="PS51318">
    <property type="entry name" value="TAT"/>
    <property type="match status" value="1"/>
</dbReference>
<evidence type="ECO:0000256" key="13">
    <source>
        <dbReference type="PIRSR" id="PIRSR606313-1"/>
    </source>
</evidence>
<dbReference type="Pfam" id="PF20628">
    <property type="entry name" value="Dyp_perox_C"/>
    <property type="match status" value="1"/>
</dbReference>
<gene>
    <name evidence="19" type="ORF">OINT_2000953</name>
</gene>
<dbReference type="EMBL" id="ACQA01000002">
    <property type="protein sequence ID" value="EEQ93778.1"/>
    <property type="molecule type" value="Genomic_DNA"/>
</dbReference>
<dbReference type="GO" id="GO:0030313">
    <property type="term" value="C:cell envelope"/>
    <property type="evidence" value="ECO:0007669"/>
    <property type="project" value="UniProtKB-SubCell"/>
</dbReference>
<accession>C4WML3</accession>
<comment type="similarity">
    <text evidence="2">Belongs to the DyP-type peroxidase family. EfeB subfamily.</text>
</comment>
<evidence type="ECO:0000256" key="8">
    <source>
        <dbReference type="ARBA" id="ARBA00023004"/>
    </source>
</evidence>
<feature type="domain" description="Dyp-type peroxidase N-terminal" evidence="17">
    <location>
        <begin position="75"/>
        <end position="225"/>
    </location>
</feature>
<evidence type="ECO:0000259" key="17">
    <source>
        <dbReference type="Pfam" id="PF04261"/>
    </source>
</evidence>
<dbReference type="PANTHER" id="PTHR30521:SF4">
    <property type="entry name" value="DEFERROCHELATASE"/>
    <property type="match status" value="1"/>
</dbReference>
<dbReference type="SUPFAM" id="SSF54909">
    <property type="entry name" value="Dimeric alpha+beta barrel"/>
    <property type="match status" value="1"/>
</dbReference>
<evidence type="ECO:0000256" key="3">
    <source>
        <dbReference type="ARBA" id="ARBA00022559"/>
    </source>
</evidence>
<comment type="function">
    <text evidence="15">Involved in the recovery of exogenous heme iron. Extracts iron from heme while preserving the protoporphyrin ring intact.</text>
</comment>
<evidence type="ECO:0000256" key="7">
    <source>
        <dbReference type="ARBA" id="ARBA00023002"/>
    </source>
</evidence>
<dbReference type="InterPro" id="IPR048327">
    <property type="entry name" value="Dyp_perox_N"/>
</dbReference>
<reference evidence="19 20" key="1">
    <citation type="submission" date="2009-05" db="EMBL/GenBank/DDBJ databases">
        <authorList>
            <person name="Setubal J.C."/>
            <person name="Boyle S."/>
            <person name="Crasta O.R."/>
            <person name="Gillespie J.J."/>
            <person name="Kenyon R.W."/>
            <person name="Lu J."/>
            <person name="Mane S."/>
            <person name="Nagrani S."/>
            <person name="Shallom J.M."/>
            <person name="Shallom S."/>
            <person name="Shukla M."/>
            <person name="Snyder E.E."/>
            <person name="Sobral B.W."/>
            <person name="Wattam A.R."/>
            <person name="Will R."/>
            <person name="Williams K."/>
            <person name="Yoo H."/>
            <person name="Munk C."/>
            <person name="Tapia R."/>
            <person name="Green L."/>
            <person name="Rogers Y."/>
            <person name="Detter J.C."/>
            <person name="Bruce D."/>
            <person name="Brettin T.S."/>
            <person name="Tsolis R."/>
        </authorList>
    </citation>
    <scope>NUCLEOTIDE SEQUENCE [LARGE SCALE GENOMIC DNA]</scope>
    <source>
        <strain evidence="19 20">LMG 3301</strain>
    </source>
</reference>
<comment type="cofactor">
    <cofactor evidence="13 15">
        <name>heme b</name>
        <dbReference type="ChEBI" id="CHEBI:60344"/>
    </cofactor>
    <text evidence="13 15">Binds 1 heme b (iron(II)-protoporphyrin IX) group non-covalently per subunit.</text>
</comment>
<evidence type="ECO:0000256" key="14">
    <source>
        <dbReference type="PIRSR" id="PIRSR606313-2"/>
    </source>
</evidence>
<dbReference type="GO" id="GO:0004325">
    <property type="term" value="F:ferrochelatase activity"/>
    <property type="evidence" value="ECO:0007669"/>
    <property type="project" value="UniProtKB-EC"/>
</dbReference>
<dbReference type="Proteomes" id="UP000004386">
    <property type="component" value="Unassembled WGS sequence"/>
</dbReference>
<comment type="catalytic activity">
    <reaction evidence="12">
        <text>heme b + 2 H(+) = protoporphyrin IX + Fe(2+)</text>
        <dbReference type="Rhea" id="RHEA:22584"/>
        <dbReference type="ChEBI" id="CHEBI:15378"/>
        <dbReference type="ChEBI" id="CHEBI:29033"/>
        <dbReference type="ChEBI" id="CHEBI:57306"/>
        <dbReference type="ChEBI" id="CHEBI:60344"/>
        <dbReference type="EC" id="4.98.1.1"/>
    </reaction>
    <physiologicalReaction direction="left-to-right" evidence="12">
        <dbReference type="Rhea" id="RHEA:22585"/>
    </physiologicalReaction>
</comment>
<dbReference type="InterPro" id="IPR006313">
    <property type="entry name" value="EfeB/EfeN"/>
</dbReference>
<keyword evidence="8 13" id="KW-0408">Iron</keyword>
<dbReference type="GO" id="GO:0020037">
    <property type="term" value="F:heme binding"/>
    <property type="evidence" value="ECO:0007669"/>
    <property type="project" value="InterPro"/>
</dbReference>
<dbReference type="GO" id="GO:0005829">
    <property type="term" value="C:cytosol"/>
    <property type="evidence" value="ECO:0007669"/>
    <property type="project" value="TreeGrafter"/>
</dbReference>
<keyword evidence="5 13" id="KW-0479">Metal-binding</keyword>
<comment type="subcellular location">
    <subcellularLocation>
        <location evidence="1">Cell envelope</location>
    </subcellularLocation>
</comment>
<evidence type="ECO:0000313" key="20">
    <source>
        <dbReference type="Proteomes" id="UP000004386"/>
    </source>
</evidence>
<dbReference type="GO" id="GO:0046872">
    <property type="term" value="F:metal ion binding"/>
    <property type="evidence" value="ECO:0007669"/>
    <property type="project" value="UniProtKB-KW"/>
</dbReference>
<dbReference type="GO" id="GO:0033212">
    <property type="term" value="P:iron import into cell"/>
    <property type="evidence" value="ECO:0007669"/>
    <property type="project" value="InterPro"/>
</dbReference>
<dbReference type="InterPro" id="IPR011008">
    <property type="entry name" value="Dimeric_a/b-barrel"/>
</dbReference>
<evidence type="ECO:0000256" key="6">
    <source>
        <dbReference type="ARBA" id="ARBA00022729"/>
    </source>
</evidence>
<feature type="binding site" evidence="13">
    <location>
        <begin position="250"/>
        <end position="252"/>
    </location>
    <ligand>
        <name>heme b</name>
        <dbReference type="ChEBI" id="CHEBI:60344"/>
    </ligand>
</feature>
<evidence type="ECO:0000256" key="16">
    <source>
        <dbReference type="SAM" id="MobiDB-lite"/>
    </source>
</evidence>
<keyword evidence="6" id="KW-0732">Signal</keyword>
<sequence>MMTRKFFKNDTITSEEPVSSARRALLLGAGAAGVAGTVGSVLAPQAAQALSSENVTNAPESEKLHESQAFYGKHQPGIVTPRPAAGLVASFDVLARDRSELERMFRLLTERTEFLMKGGTPPELDAKFPPSDSGILGPVVTPDNLTVTVALGSSLFDDRFGLKPLKPKLLQRMTSFPNDALQKDICHGDLVIQFCSNTPDTNIHALRDIMKNMPDLLLVRWKQEGTVPVQPPHSPKAKESARNFLGFRDGSANPDPSDEALMNRIVWVGEKNAEPDWATNGSYMAVRIIRNFVERWDRTPLQEQEAIFGRRKDSGAPFDGKTETDVPNYAKDADGKITPLDSHIRLANPRDANAEQHLILRRPFNYSNGVSKSGQLDMGLLFIAYQADLEKGFITVQNRLNGEPLEEYLKPIGGGYFFALPGVEDHKDYYARALLEASGPQNARG</sequence>
<comment type="caution">
    <text evidence="19">The sequence shown here is derived from an EMBL/GenBank/DDBJ whole genome shotgun (WGS) entry which is preliminary data.</text>
</comment>
<evidence type="ECO:0000313" key="19">
    <source>
        <dbReference type="EMBL" id="EEQ93778.1"/>
    </source>
</evidence>
<name>C4WML3_9HYPH</name>
<proteinExistence type="inferred from homology"/>
<keyword evidence="7 15" id="KW-0560">Oxidoreductase</keyword>
<evidence type="ECO:0000256" key="1">
    <source>
        <dbReference type="ARBA" id="ARBA00004196"/>
    </source>
</evidence>
<dbReference type="EC" id="1.11.1.-" evidence="15"/>
<dbReference type="GO" id="GO:0004601">
    <property type="term" value="F:peroxidase activity"/>
    <property type="evidence" value="ECO:0007669"/>
    <property type="project" value="UniProtKB-KW"/>
</dbReference>
<keyword evidence="9" id="KW-0456">Lyase</keyword>
<evidence type="ECO:0000256" key="5">
    <source>
        <dbReference type="ARBA" id="ARBA00022723"/>
    </source>
</evidence>
<evidence type="ECO:0000256" key="10">
    <source>
        <dbReference type="ARBA" id="ARBA00033771"/>
    </source>
</evidence>
<dbReference type="InterPro" id="IPR006314">
    <property type="entry name" value="Dyp_peroxidase"/>
</dbReference>
<feature type="binding site" evidence="13">
    <location>
        <begin position="348"/>
        <end position="350"/>
    </location>
    <ligand>
        <name>heme b</name>
        <dbReference type="ChEBI" id="CHEBI:60344"/>
    </ligand>
</feature>
<feature type="region of interest" description="Disordered" evidence="16">
    <location>
        <begin position="312"/>
        <end position="333"/>
    </location>
</feature>
<keyword evidence="3 15" id="KW-0575">Peroxidase</keyword>
<keyword evidence="4 13" id="KW-0349">Heme</keyword>
<feature type="binding site" evidence="13">
    <location>
        <position position="361"/>
    </location>
    <ligand>
        <name>heme b</name>
        <dbReference type="ChEBI" id="CHEBI:60344"/>
    </ligand>
</feature>
<evidence type="ECO:0000256" key="2">
    <source>
        <dbReference type="ARBA" id="ARBA00005365"/>
    </source>
</evidence>
<dbReference type="InterPro" id="IPR048328">
    <property type="entry name" value="Dyp_perox_C"/>
</dbReference>
<dbReference type="InterPro" id="IPR006311">
    <property type="entry name" value="TAT_signal"/>
</dbReference>
<evidence type="ECO:0000256" key="9">
    <source>
        <dbReference type="ARBA" id="ARBA00023239"/>
    </source>
</evidence>